<dbReference type="Pfam" id="PF04341">
    <property type="entry name" value="DUF485"/>
    <property type="match status" value="1"/>
</dbReference>
<dbReference type="GO" id="GO:0005886">
    <property type="term" value="C:plasma membrane"/>
    <property type="evidence" value="ECO:0007669"/>
    <property type="project" value="TreeGrafter"/>
</dbReference>
<dbReference type="PANTHER" id="PTHR38598">
    <property type="entry name" value="INNER MEMBRANE PROTEIN YJCH"/>
    <property type="match status" value="1"/>
</dbReference>
<reference evidence="3" key="1">
    <citation type="submission" date="2016-10" db="EMBL/GenBank/DDBJ databases">
        <authorList>
            <person name="Varghese N."/>
            <person name="Submissions S."/>
        </authorList>
    </citation>
    <scope>NUCLEOTIDE SEQUENCE [LARGE SCALE GENOMIC DNA]</scope>
    <source>
        <strain evidence="3">DSM 11593</strain>
    </source>
</reference>
<dbReference type="STRING" id="65735.SAMN04488075_1349"/>
<gene>
    <name evidence="2" type="ORF">SAMN04488075_1349</name>
</gene>
<dbReference type="Proteomes" id="UP000199125">
    <property type="component" value="Unassembled WGS sequence"/>
</dbReference>
<protein>
    <submittedName>
        <fullName evidence="2">Uncharacterized membrane protein, DUF485 family</fullName>
    </submittedName>
</protein>
<organism evidence="2 3">
    <name type="scientific">Paracoccus alkenifer</name>
    <dbReference type="NCBI Taxonomy" id="65735"/>
    <lineage>
        <taxon>Bacteria</taxon>
        <taxon>Pseudomonadati</taxon>
        <taxon>Pseudomonadota</taxon>
        <taxon>Alphaproteobacteria</taxon>
        <taxon>Rhodobacterales</taxon>
        <taxon>Paracoccaceae</taxon>
        <taxon>Paracoccus</taxon>
    </lineage>
</organism>
<evidence type="ECO:0000313" key="3">
    <source>
        <dbReference type="Proteomes" id="UP000199125"/>
    </source>
</evidence>
<sequence>MQDKMLERIASDPNYQELRQKRLRFGWRLTIAMLVVYYGFIMLIAFSKETLAARIGDGVMTWGIPIGFGVILFTIIITAVYVFRANSEYDELTDRIRQEALK</sequence>
<dbReference type="InterPro" id="IPR007436">
    <property type="entry name" value="DUF485"/>
</dbReference>
<dbReference type="OrthoDB" id="5297034at2"/>
<dbReference type="AlphaFoldDB" id="A0A1H6LG34"/>
<name>A0A1H6LG34_9RHOB</name>
<dbReference type="InterPro" id="IPR052959">
    <property type="entry name" value="Inner_membrane_assoc"/>
</dbReference>
<keyword evidence="3" id="KW-1185">Reference proteome</keyword>
<keyword evidence="1" id="KW-0472">Membrane</keyword>
<accession>A0A1H6LG34</accession>
<keyword evidence="1" id="KW-0812">Transmembrane</keyword>
<keyword evidence="1" id="KW-1133">Transmembrane helix</keyword>
<dbReference type="RefSeq" id="WP_090846641.1">
    <property type="nucleotide sequence ID" value="NZ_FNXG01000002.1"/>
</dbReference>
<dbReference type="EMBL" id="FNXG01000002">
    <property type="protein sequence ID" value="SEH83706.1"/>
    <property type="molecule type" value="Genomic_DNA"/>
</dbReference>
<evidence type="ECO:0000313" key="2">
    <source>
        <dbReference type="EMBL" id="SEH83706.1"/>
    </source>
</evidence>
<dbReference type="PANTHER" id="PTHR38598:SF1">
    <property type="entry name" value="INNER MEMBRANE PROTEIN YJCH"/>
    <property type="match status" value="1"/>
</dbReference>
<evidence type="ECO:0000256" key="1">
    <source>
        <dbReference type="SAM" id="Phobius"/>
    </source>
</evidence>
<proteinExistence type="predicted"/>
<feature type="transmembrane region" description="Helical" evidence="1">
    <location>
        <begin position="25"/>
        <end position="47"/>
    </location>
</feature>
<feature type="transmembrane region" description="Helical" evidence="1">
    <location>
        <begin position="59"/>
        <end position="83"/>
    </location>
</feature>